<dbReference type="PANTHER" id="PTHR38593">
    <property type="entry name" value="BLR2558 PROTEIN"/>
    <property type="match status" value="1"/>
</dbReference>
<feature type="chain" id="PRO_5015035351" evidence="2">
    <location>
        <begin position="20"/>
        <end position="158"/>
    </location>
</feature>
<feature type="domain" description="DUF4142" evidence="3">
    <location>
        <begin position="24"/>
        <end position="152"/>
    </location>
</feature>
<feature type="coiled-coil region" evidence="1">
    <location>
        <begin position="32"/>
        <end position="59"/>
    </location>
</feature>
<organism evidence="6 10">
    <name type="scientific">Pseudomonas aeruginosa</name>
    <dbReference type="NCBI Taxonomy" id="287"/>
    <lineage>
        <taxon>Bacteria</taxon>
        <taxon>Pseudomonadati</taxon>
        <taxon>Pseudomonadota</taxon>
        <taxon>Gammaproteobacteria</taxon>
        <taxon>Pseudomonadales</taxon>
        <taxon>Pseudomonadaceae</taxon>
        <taxon>Pseudomonas</taxon>
    </lineage>
</organism>
<reference evidence="9" key="1">
    <citation type="submission" date="2015-06" db="EMBL/GenBank/DDBJ databases">
        <authorList>
            <person name="Radhakrishnan Rajesh"/>
            <person name="Underwood Anthony"/>
            <person name="Al-Shahib Ali"/>
        </authorList>
    </citation>
    <scope>NUCLEOTIDE SEQUENCE [LARGE SCALE GENOMIC DNA]</scope>
    <source>
        <strain evidence="9">P19_London_7_VIM_2_05_10</strain>
    </source>
</reference>
<reference evidence="8 12" key="4">
    <citation type="submission" date="2017-08" db="EMBL/GenBank/DDBJ databases">
        <authorList>
            <person name="Feschi L."/>
            <person name="Jeukens J."/>
            <person name="Emond-Rheault J.-G."/>
            <person name="Kukavica-Ibrulj I."/>
            <person name="Boyle B."/>
            <person name="Levesque R.C."/>
        </authorList>
    </citation>
    <scope>NUCLEOTIDE SEQUENCE [LARGE SCALE GENOMIC DNA]</scope>
    <source>
        <strain evidence="8 12">PA-W36</strain>
    </source>
</reference>
<dbReference type="Pfam" id="PF13628">
    <property type="entry name" value="DUF4142"/>
    <property type="match status" value="1"/>
</dbReference>
<keyword evidence="2" id="KW-0732">Signal</keyword>
<dbReference type="EMBL" id="WXZT01000016">
    <property type="protein sequence ID" value="MZZ15215.1"/>
    <property type="molecule type" value="Genomic_DNA"/>
</dbReference>
<evidence type="ECO:0000256" key="1">
    <source>
        <dbReference type="SAM" id="Coils"/>
    </source>
</evidence>
<reference evidence="6 10" key="3">
    <citation type="submission" date="2017-05" db="EMBL/GenBank/DDBJ databases">
        <authorList>
            <person name="Song R."/>
            <person name="Chenine A.L."/>
            <person name="Ruprecht R.M."/>
        </authorList>
    </citation>
    <scope>NUCLEOTIDE SEQUENCE [LARGE SCALE GENOMIC DNA]</scope>
    <source>
        <strain evidence="6 10">S567_C10_BS</strain>
    </source>
</reference>
<evidence type="ECO:0000313" key="5">
    <source>
        <dbReference type="EMBL" id="MZZ15215.1"/>
    </source>
</evidence>
<dbReference type="OMA" id="AMRRSDN"/>
<dbReference type="SMR" id="A0A0C7CUN1"/>
<name>A0A0C7CUN1_PSEAI</name>
<dbReference type="Proteomes" id="UP000644192">
    <property type="component" value="Unassembled WGS sequence"/>
</dbReference>
<evidence type="ECO:0000313" key="4">
    <source>
        <dbReference type="EMBL" id="CRO32557.1"/>
    </source>
</evidence>
<evidence type="ECO:0000313" key="7">
    <source>
        <dbReference type="EMBL" id="RMS55146.1"/>
    </source>
</evidence>
<evidence type="ECO:0000313" key="12">
    <source>
        <dbReference type="Proteomes" id="UP000284767"/>
    </source>
</evidence>
<sequence>MPSRLSLIAALLLPLAVQAEPADTRALLADSLADSQAQVEAAEQAMRRSENKAVQLYAKRVLTEQQEFDHQLRALAGEKALALPSPRQTERQAAAPGGFDERGFLDAQIRQQDRLVARFEGIARDSADPDLRRFADEWLARFYHHRELADQLRSGRAD</sequence>
<keyword evidence="1" id="KW-0175">Coiled coil</keyword>
<dbReference type="InterPro" id="IPR025419">
    <property type="entry name" value="DUF4142"/>
</dbReference>
<dbReference type="Proteomes" id="UP000284767">
    <property type="component" value="Unassembled WGS sequence"/>
</dbReference>
<accession>A0A1S1C7F0</accession>
<accession>A0A0C7CUN1</accession>
<dbReference type="AlphaFoldDB" id="A0A0C7CUN1"/>
<dbReference type="RefSeq" id="WP_003106158.1">
    <property type="nucleotide sequence ID" value="NZ_AP014839.1"/>
</dbReference>
<dbReference type="EMBL" id="NFFZ01000015">
    <property type="protein sequence ID" value="OTI57898.1"/>
    <property type="molecule type" value="Genomic_DNA"/>
</dbReference>
<comment type="caution">
    <text evidence="6">The sequence shown here is derived from an EMBL/GenBank/DDBJ whole genome shotgun (WGS) entry which is preliminary data.</text>
</comment>
<evidence type="ECO:0000256" key="2">
    <source>
        <dbReference type="SAM" id="SignalP"/>
    </source>
</evidence>
<proteinExistence type="predicted"/>
<gene>
    <name evidence="7" type="ORF">ALP65_00493</name>
    <name evidence="6" type="ORF">CAZ10_24825</name>
    <name evidence="5" type="ORF">GUL26_23450</name>
    <name evidence="8" type="ORF">IPC1295_17535</name>
    <name evidence="4" type="ORF">PAERUG_P19_London_7_VIM_2_05_10_01353</name>
</gene>
<dbReference type="EMBL" id="RBSQ01000601">
    <property type="protein sequence ID" value="RMS55146.1"/>
    <property type="molecule type" value="Genomic_DNA"/>
</dbReference>
<evidence type="ECO:0000313" key="9">
    <source>
        <dbReference type="Proteomes" id="UP000045039"/>
    </source>
</evidence>
<feature type="signal peptide" evidence="2">
    <location>
        <begin position="1"/>
        <end position="19"/>
    </location>
</feature>
<reference evidence="7 11" key="5">
    <citation type="submission" date="2018-08" db="EMBL/GenBank/DDBJ databases">
        <title>Recombination of ecologically and evolutionarily significant loci maintains genetic cohesion in the Pseudomonas syringae species complex.</title>
        <authorList>
            <person name="Dillon M."/>
            <person name="Thakur S."/>
            <person name="Almeida R.N.D."/>
            <person name="Weir B.S."/>
            <person name="Guttman D.S."/>
        </authorList>
    </citation>
    <scope>NUCLEOTIDE SEQUENCE [LARGE SCALE GENOMIC DNA]</scope>
    <source>
        <strain evidence="7 11">ICMP 7846</strain>
    </source>
</reference>
<reference evidence="4" key="2">
    <citation type="submission" date="2015-06" db="EMBL/GenBank/DDBJ databases">
        <authorList>
            <person name="Radhakrishnan R."/>
            <person name="Underwood A."/>
            <person name="Al-Shahib A."/>
        </authorList>
    </citation>
    <scope>NUCLEOTIDE SEQUENCE</scope>
    <source>
        <strain evidence="4">P19_London_7_VIM_2_05_10</strain>
    </source>
</reference>
<evidence type="ECO:0000259" key="3">
    <source>
        <dbReference type="Pfam" id="PF13628"/>
    </source>
</evidence>
<evidence type="ECO:0000313" key="8">
    <source>
        <dbReference type="EMBL" id="RPM13401.1"/>
    </source>
</evidence>
<evidence type="ECO:0000313" key="6">
    <source>
        <dbReference type="EMBL" id="OTI57898.1"/>
    </source>
</evidence>
<dbReference type="Proteomes" id="UP000194857">
    <property type="component" value="Unassembled WGS sequence"/>
</dbReference>
<reference evidence="5" key="7">
    <citation type="submission" date="2020-01" db="EMBL/GenBank/DDBJ databases">
        <title>Bacteria Cultured from War Wounds Associated with the Conflict in Eastern Ukraine.</title>
        <authorList>
            <person name="Snesrud E."/>
            <person name="Galac M.R."/>
            <person name="Mc Gann P."/>
            <person name="Valentine K."/>
            <person name="Viacheslav K."/>
        </authorList>
    </citation>
    <scope>NUCLEOTIDE SEQUENCE</scope>
    <source>
        <strain evidence="5">VNMU148</strain>
    </source>
</reference>
<dbReference type="Proteomes" id="UP000270834">
    <property type="component" value="Unassembled WGS sequence"/>
</dbReference>
<evidence type="ECO:0000313" key="11">
    <source>
        <dbReference type="Proteomes" id="UP000270834"/>
    </source>
</evidence>
<dbReference type="EMBL" id="CVVU01000066">
    <property type="protein sequence ID" value="CRO32557.1"/>
    <property type="molecule type" value="Genomic_DNA"/>
</dbReference>
<dbReference type="Proteomes" id="UP000045039">
    <property type="component" value="Unassembled WGS sequence"/>
</dbReference>
<reference evidence="8 12" key="6">
    <citation type="submission" date="2019-01" db="EMBL/GenBank/DDBJ databases">
        <title>The Pseudomonas aeruginosa pan-genome provides new insights on its population structure, horizontal gene transfer and pathogenicity.</title>
        <authorList>
            <person name="Freschi L."/>
            <person name="Vincent A.T."/>
            <person name="Jeukens J."/>
            <person name="Emond-Rheault J.-G."/>
            <person name="Kukavica-Ibrulj I."/>
            <person name="Dupont M.-J."/>
            <person name="Charette S.J."/>
            <person name="Boyle B."/>
            <person name="Levesque R.C."/>
        </authorList>
    </citation>
    <scope>NUCLEOTIDE SEQUENCE [LARGE SCALE GENOMIC DNA]</scope>
    <source>
        <strain evidence="8 12">PA-W36</strain>
    </source>
</reference>
<protein>
    <submittedName>
        <fullName evidence="5">DUF4142 domain-containing protein</fullName>
    </submittedName>
</protein>
<dbReference type="PANTHER" id="PTHR38593:SF1">
    <property type="entry name" value="BLR2558 PROTEIN"/>
    <property type="match status" value="1"/>
</dbReference>
<evidence type="ECO:0000313" key="10">
    <source>
        <dbReference type="Proteomes" id="UP000194857"/>
    </source>
</evidence>
<dbReference type="EMBL" id="NSNE01000010">
    <property type="protein sequence ID" value="RPM13401.1"/>
    <property type="molecule type" value="Genomic_DNA"/>
</dbReference>